<dbReference type="EC" id="2.7.13.3" evidence="3"/>
<dbReference type="SUPFAM" id="SSF47384">
    <property type="entry name" value="Homodimeric domain of signal transducing histidine kinase"/>
    <property type="match status" value="1"/>
</dbReference>
<organism evidence="20 21">
    <name type="scientific">Ramlibacter tataouinensis (strain ATCC BAA-407 / DSM 14655 / LMG 21543 / TTB310)</name>
    <dbReference type="NCBI Taxonomy" id="365046"/>
    <lineage>
        <taxon>Bacteria</taxon>
        <taxon>Pseudomonadati</taxon>
        <taxon>Pseudomonadota</taxon>
        <taxon>Betaproteobacteria</taxon>
        <taxon>Burkholderiales</taxon>
        <taxon>Comamonadaceae</taxon>
        <taxon>Ramlibacter</taxon>
    </lineage>
</organism>
<evidence type="ECO:0000256" key="6">
    <source>
        <dbReference type="ARBA" id="ARBA00022553"/>
    </source>
</evidence>
<dbReference type="PRINTS" id="PR00344">
    <property type="entry name" value="BCTRLSENSOR"/>
</dbReference>
<feature type="modified residue" description="4-aspartylphosphate" evidence="15">
    <location>
        <position position="622"/>
    </location>
</feature>
<feature type="domain" description="HPt" evidence="19">
    <location>
        <begin position="731"/>
        <end position="829"/>
    </location>
</feature>
<keyword evidence="10" id="KW-0547">Nucleotide-binding</keyword>
<feature type="transmembrane region" description="Helical" evidence="16">
    <location>
        <begin position="128"/>
        <end position="145"/>
    </location>
</feature>
<evidence type="ECO:0000256" key="1">
    <source>
        <dbReference type="ARBA" id="ARBA00000085"/>
    </source>
</evidence>
<dbReference type="STRING" id="365046.Rta_20150"/>
<feature type="modified residue" description="4-aspartylphosphate" evidence="15">
    <location>
        <position position="488"/>
    </location>
</feature>
<dbReference type="Gene3D" id="3.40.50.2300">
    <property type="match status" value="2"/>
</dbReference>
<dbReference type="CDD" id="cd00082">
    <property type="entry name" value="HisKA"/>
    <property type="match status" value="1"/>
</dbReference>
<dbReference type="SUPFAM" id="SSF52172">
    <property type="entry name" value="CheY-like"/>
    <property type="match status" value="2"/>
</dbReference>
<dbReference type="Gene3D" id="1.10.287.130">
    <property type="match status" value="1"/>
</dbReference>
<keyword evidence="9 20" id="KW-0418">Kinase</keyword>
<accession>F5XXX3</accession>
<evidence type="ECO:0000256" key="2">
    <source>
        <dbReference type="ARBA" id="ARBA00004429"/>
    </source>
</evidence>
<protein>
    <recommendedName>
        <fullName evidence="3">histidine kinase</fullName>
        <ecNumber evidence="3">2.7.13.3</ecNumber>
    </recommendedName>
</protein>
<dbReference type="KEGG" id="rta:Rta_20150"/>
<dbReference type="InterPro" id="IPR003661">
    <property type="entry name" value="HisK_dim/P_dom"/>
</dbReference>
<feature type="modified residue" description="Phosphohistidine" evidence="14">
    <location>
        <position position="770"/>
    </location>
</feature>
<dbReference type="Pfam" id="PF00072">
    <property type="entry name" value="Response_reg"/>
    <property type="match status" value="2"/>
</dbReference>
<dbReference type="InterPro" id="IPR008207">
    <property type="entry name" value="Sig_transdc_His_kin_Hpt_dom"/>
</dbReference>
<reference evidence="20 21" key="2">
    <citation type="journal article" date="2011" name="PLoS ONE">
        <title>The Cyst-Dividing Bacterium Ramlibacter tataouinensis TTB310 Genome Reveals a Well-Stocked Toolbox for Adaptation to a Desert Environment.</title>
        <authorList>
            <person name="De Luca G."/>
            <person name="Barakat M."/>
            <person name="Ortet P."/>
            <person name="Fochesato S."/>
            <person name="Jourlin-Castelli C."/>
            <person name="Ansaldi M."/>
            <person name="Py B."/>
            <person name="Fichant G."/>
            <person name="Coutinho P.M."/>
            <person name="Voulhoux R."/>
            <person name="Bastien O."/>
            <person name="Marechal E."/>
            <person name="Henrissat B."/>
            <person name="Quentin Y."/>
            <person name="Noirot P."/>
            <person name="Filloux A."/>
            <person name="Mejean V."/>
            <person name="Dubow M.S."/>
            <person name="Barras F."/>
            <person name="Barbe V."/>
            <person name="Weissenbach J."/>
            <person name="Mihalcescu I."/>
            <person name="Vermeglio A."/>
            <person name="Achouak W."/>
            <person name="Heulin T."/>
        </authorList>
    </citation>
    <scope>NUCLEOTIDE SEQUENCE [LARGE SCALE GENOMIC DNA]</scope>
    <source>
        <strain evidence="21">ATCC BAA-407 / DSM 14655 / LMG 21543 / TTB310</strain>
    </source>
</reference>
<keyword evidence="7" id="KW-0808">Transferase</keyword>
<comment type="subcellular location">
    <subcellularLocation>
        <location evidence="2">Cell inner membrane</location>
        <topology evidence="2">Multi-pass membrane protein</topology>
    </subcellularLocation>
</comment>
<dbReference type="OrthoDB" id="8573961at2"/>
<dbReference type="InterPro" id="IPR036641">
    <property type="entry name" value="HPT_dom_sf"/>
</dbReference>
<evidence type="ECO:0000256" key="9">
    <source>
        <dbReference type="ARBA" id="ARBA00022777"/>
    </source>
</evidence>
<keyword evidence="11 16" id="KW-1133">Transmembrane helix</keyword>
<dbReference type="SMART" id="SM00448">
    <property type="entry name" value="REC"/>
    <property type="match status" value="2"/>
</dbReference>
<dbReference type="Proteomes" id="UP000008385">
    <property type="component" value="Chromosome"/>
</dbReference>
<dbReference type="SMART" id="SM00387">
    <property type="entry name" value="HATPase_c"/>
    <property type="match status" value="1"/>
</dbReference>
<dbReference type="PATRIC" id="fig|365046.3.peg.2058"/>
<dbReference type="InterPro" id="IPR036890">
    <property type="entry name" value="HATPase_C_sf"/>
</dbReference>
<name>F5XXX3_RAMTT</name>
<dbReference type="SUPFAM" id="SSF47226">
    <property type="entry name" value="Histidine-containing phosphotransfer domain, HPT domain"/>
    <property type="match status" value="1"/>
</dbReference>
<evidence type="ECO:0000256" key="11">
    <source>
        <dbReference type="ARBA" id="ARBA00022989"/>
    </source>
</evidence>
<dbReference type="Gene3D" id="3.30.565.10">
    <property type="entry name" value="Histidine kinase-like ATPase, C-terminal domain"/>
    <property type="match status" value="1"/>
</dbReference>
<dbReference type="InterPro" id="IPR004358">
    <property type="entry name" value="Sig_transdc_His_kin-like_C"/>
</dbReference>
<keyword evidence="4" id="KW-1003">Cell membrane</keyword>
<keyword evidence="13 16" id="KW-0472">Membrane</keyword>
<dbReference type="PROSITE" id="PS50110">
    <property type="entry name" value="RESPONSE_REGULATORY"/>
    <property type="match status" value="2"/>
</dbReference>
<keyword evidence="12" id="KW-0902">Two-component regulatory system</keyword>
<evidence type="ECO:0000256" key="8">
    <source>
        <dbReference type="ARBA" id="ARBA00022692"/>
    </source>
</evidence>
<dbReference type="InterPro" id="IPR005467">
    <property type="entry name" value="His_kinase_dom"/>
</dbReference>
<dbReference type="HOGENOM" id="CLU_000445_104_18_4"/>
<dbReference type="InterPro" id="IPR036097">
    <property type="entry name" value="HisK_dim/P_sf"/>
</dbReference>
<keyword evidence="6 15" id="KW-0597">Phosphoprotein</keyword>
<feature type="transmembrane region" description="Helical" evidence="16">
    <location>
        <begin position="78"/>
        <end position="96"/>
    </location>
</feature>
<keyword evidence="10" id="KW-0067">ATP-binding</keyword>
<evidence type="ECO:0000259" key="17">
    <source>
        <dbReference type="PROSITE" id="PS50109"/>
    </source>
</evidence>
<evidence type="ECO:0000256" key="13">
    <source>
        <dbReference type="ARBA" id="ARBA00023136"/>
    </source>
</evidence>
<dbReference type="InterPro" id="IPR011006">
    <property type="entry name" value="CheY-like_superfamily"/>
</dbReference>
<dbReference type="PROSITE" id="PS50894">
    <property type="entry name" value="HPT"/>
    <property type="match status" value="1"/>
</dbReference>
<dbReference type="eggNOG" id="COG2198">
    <property type="taxonomic scope" value="Bacteria"/>
</dbReference>
<dbReference type="InterPro" id="IPR001789">
    <property type="entry name" value="Sig_transdc_resp-reg_receiver"/>
</dbReference>
<evidence type="ECO:0000259" key="18">
    <source>
        <dbReference type="PROSITE" id="PS50110"/>
    </source>
</evidence>
<reference evidence="21" key="1">
    <citation type="submission" date="2006-01" db="EMBL/GenBank/DDBJ databases">
        <title>Genome of the cyst-dividing bacterium Ramlibacter tataouinensis.</title>
        <authorList>
            <person name="Barakat M."/>
            <person name="Ortet P."/>
            <person name="De Luca G."/>
            <person name="Jourlin-Castelli C."/>
            <person name="Ansaldi M."/>
            <person name="Py B."/>
            <person name="Fichant G."/>
            <person name="Coutinho P."/>
            <person name="Voulhoux R."/>
            <person name="Bastien O."/>
            <person name="Roy S."/>
            <person name="Marechal E."/>
            <person name="Henrissat B."/>
            <person name="Quentin Y."/>
            <person name="Noirot P."/>
            <person name="Filloux A."/>
            <person name="Mejean V."/>
            <person name="DuBow M."/>
            <person name="Barras F."/>
            <person name="Heulin T."/>
        </authorList>
    </citation>
    <scope>NUCLEOTIDE SEQUENCE [LARGE SCALE GENOMIC DNA]</scope>
    <source>
        <strain evidence="21">ATCC BAA-407 / DSM 14655 / LMG 21543 / TTB310</strain>
    </source>
</reference>
<evidence type="ECO:0000256" key="14">
    <source>
        <dbReference type="PROSITE-ProRule" id="PRU00110"/>
    </source>
</evidence>
<dbReference type="eggNOG" id="COG0784">
    <property type="taxonomic scope" value="Bacteria"/>
</dbReference>
<dbReference type="RefSeq" id="WP_013901340.1">
    <property type="nucleotide sequence ID" value="NC_015677.1"/>
</dbReference>
<evidence type="ECO:0000256" key="15">
    <source>
        <dbReference type="PROSITE-ProRule" id="PRU00169"/>
    </source>
</evidence>
<dbReference type="GO" id="GO:0000155">
    <property type="term" value="F:phosphorelay sensor kinase activity"/>
    <property type="evidence" value="ECO:0007669"/>
    <property type="project" value="InterPro"/>
</dbReference>
<proteinExistence type="predicted"/>
<dbReference type="CDD" id="cd00075">
    <property type="entry name" value="HATPase"/>
    <property type="match status" value="1"/>
</dbReference>
<feature type="transmembrane region" description="Helical" evidence="16">
    <location>
        <begin position="21"/>
        <end position="39"/>
    </location>
</feature>
<feature type="domain" description="Response regulatory" evidence="18">
    <location>
        <begin position="572"/>
        <end position="690"/>
    </location>
</feature>
<evidence type="ECO:0000256" key="7">
    <source>
        <dbReference type="ARBA" id="ARBA00022679"/>
    </source>
</evidence>
<keyword evidence="8 16" id="KW-0812">Transmembrane</keyword>
<evidence type="ECO:0000313" key="21">
    <source>
        <dbReference type="Proteomes" id="UP000008385"/>
    </source>
</evidence>
<dbReference type="InterPro" id="IPR003594">
    <property type="entry name" value="HATPase_dom"/>
</dbReference>
<evidence type="ECO:0000256" key="5">
    <source>
        <dbReference type="ARBA" id="ARBA00022519"/>
    </source>
</evidence>
<feature type="domain" description="Response regulatory" evidence="18">
    <location>
        <begin position="439"/>
        <end position="556"/>
    </location>
</feature>
<comment type="catalytic activity">
    <reaction evidence="1">
        <text>ATP + protein L-histidine = ADP + protein N-phospho-L-histidine.</text>
        <dbReference type="EC" id="2.7.13.3"/>
    </reaction>
</comment>
<dbReference type="PROSITE" id="PS50109">
    <property type="entry name" value="HIS_KIN"/>
    <property type="match status" value="1"/>
</dbReference>
<evidence type="ECO:0000256" key="16">
    <source>
        <dbReference type="SAM" id="Phobius"/>
    </source>
</evidence>
<evidence type="ECO:0000313" key="20">
    <source>
        <dbReference type="EMBL" id="AEG93108.1"/>
    </source>
</evidence>
<dbReference type="GO" id="GO:0005886">
    <property type="term" value="C:plasma membrane"/>
    <property type="evidence" value="ECO:0007669"/>
    <property type="project" value="UniProtKB-SubCell"/>
</dbReference>
<evidence type="ECO:0000256" key="3">
    <source>
        <dbReference type="ARBA" id="ARBA00012438"/>
    </source>
</evidence>
<evidence type="ECO:0000256" key="10">
    <source>
        <dbReference type="ARBA" id="ARBA00022840"/>
    </source>
</evidence>
<dbReference type="CDD" id="cd17546">
    <property type="entry name" value="REC_hyHK_CKI1_RcsC-like"/>
    <property type="match status" value="2"/>
</dbReference>
<dbReference type="AlphaFoldDB" id="F5XXX3"/>
<keyword evidence="21" id="KW-1185">Reference proteome</keyword>
<dbReference type="Pfam" id="PF02518">
    <property type="entry name" value="HATPase_c"/>
    <property type="match status" value="1"/>
</dbReference>
<evidence type="ECO:0000256" key="4">
    <source>
        <dbReference type="ARBA" id="ARBA00022475"/>
    </source>
</evidence>
<dbReference type="PANTHER" id="PTHR43047:SF72">
    <property type="entry name" value="OSMOSENSING HISTIDINE PROTEIN KINASE SLN1"/>
    <property type="match status" value="1"/>
</dbReference>
<feature type="transmembrane region" description="Helical" evidence="16">
    <location>
        <begin position="102"/>
        <end position="121"/>
    </location>
</feature>
<feature type="domain" description="Histidine kinase" evidence="17">
    <location>
        <begin position="194"/>
        <end position="416"/>
    </location>
</feature>
<evidence type="ECO:0000256" key="12">
    <source>
        <dbReference type="ARBA" id="ARBA00023012"/>
    </source>
</evidence>
<sequence length="835" mass="91285">MKWIHRLFAHYKAYHQHGPLLLRYMSLLVLFGFPLLYLLRFTKTAPSYNDLPLRLVNVVILLGLLLRDRWPESLKRYYLPYSYAVMIITLPLTFVFTSLKNGGGPGAIGNTFMAVFLLILLADWRNMVVMLLTGFASAAVLYVLTDPDPRLPMDYVARLPVLIAAVVGGSLFKSALEQATAERVRQAYGSLAGSIAHEMRNPLTQLKHNLESMQQALPLPTVASREQAVEGAAIDELYRHVAHGELAVSRGLQVIAMTLDEVNAKPLDPAAFSYLSASDAAGKAVREYGYASELQRGRVRLEVSQDFVFKGDETAFVFVLFNLIKNALYYLPVRPQLEVVITVAEQEIRVRDTGPGMTDDVLAHVFEPFRSAGKTGGTGLGLAYCRRVMHSFGGEIGCRSVPGEHTEFAMRFPAVAAADLQAHQARLWQQATAAFAGRRVLVVDDDDTARQYTVHKLSDTGIRVDTASSAAEALALLGRTSYDLLVTDLYMPGMDGYELAARIRRGRVGHQDVPILAHSSEPGHVAEVKARKAGMDGFASKPSSQLALLLAMQRALDRHQGARRAKALAGRTVVVADDNSWNRRAVSTYLQQAGIAVVEAEHGEAVLALLRGGQSCDAVLLDIHMPGLGGYQTARALRADPPGGRRLAIVAMTARSDAAAVEAAKAAGMDDFVTKPVSAAGLYETLERLLSQAENGGGAVVAREPWVGYHRAPPAPQEALLDVDRLENYARLGLLDELVDEGLPELERLVDTLRTAVTSIDFQGCLETLHALLGMTGEVGAAALYRRVRSLYVPMLEHRRWPAEEGWESDIGALAKQTVSAVRKYRQDRQPTGVH</sequence>
<dbReference type="SUPFAM" id="SSF55874">
    <property type="entry name" value="ATPase domain of HSP90 chaperone/DNA topoisomerase II/histidine kinase"/>
    <property type="match status" value="1"/>
</dbReference>
<dbReference type="EMBL" id="CP000245">
    <property type="protein sequence ID" value="AEG93108.1"/>
    <property type="molecule type" value="Genomic_DNA"/>
</dbReference>
<gene>
    <name evidence="20" type="ordered locus">Rta_20150</name>
</gene>
<keyword evidence="5" id="KW-0997">Cell inner membrane</keyword>
<dbReference type="eggNOG" id="COG0642">
    <property type="taxonomic scope" value="Bacteria"/>
</dbReference>
<dbReference type="PANTHER" id="PTHR43047">
    <property type="entry name" value="TWO-COMPONENT HISTIDINE PROTEIN KINASE"/>
    <property type="match status" value="1"/>
</dbReference>
<evidence type="ECO:0000259" key="19">
    <source>
        <dbReference type="PROSITE" id="PS50894"/>
    </source>
</evidence>